<comment type="caution">
    <text evidence="1">The sequence shown here is derived from an EMBL/GenBank/DDBJ whole genome shotgun (WGS) entry which is preliminary data.</text>
</comment>
<sequence>MGKCTMKKACELAIQKAVKHFSPELLKGLSEILFLDPMSHEQLRQTGCYEFYHVDLGIVVANERYFEILSELRINSKKLEAVVLYSFSLLSTYDKTSEKAGVVSYSILEEIKELPVLVGNYLVIAEFLKDNFSIALNLIVSSDDSYVDIHSPRYLIQFSAHNIETEHLEKILMFADDAGIKELKMLPLLLMHACQYHGKLCFLFGDDMFLKGRDAPAIASAEFFANEKVLGMNLIAGDFSKIPFGPGAVISSFSHITLEDKSSLTGKWFAEFRLVHVHGQTVCVCSSAEISKARSLFGHAFIVVGLHVAEVVKAMEKLCSPFLF</sequence>
<dbReference type="Gramene" id="OIT39980">
    <property type="protein sequence ID" value="OIT39980"/>
    <property type="gene ID" value="A4A49_24570"/>
</dbReference>
<proteinExistence type="predicted"/>
<dbReference type="Proteomes" id="UP000187609">
    <property type="component" value="Unassembled WGS sequence"/>
</dbReference>
<accession>A0A314LDZ9</accession>
<dbReference type="AlphaFoldDB" id="A0A314LDZ9"/>
<keyword evidence="2" id="KW-1185">Reference proteome</keyword>
<organism evidence="1 2">
    <name type="scientific">Nicotiana attenuata</name>
    <name type="common">Coyote tobacco</name>
    <dbReference type="NCBI Taxonomy" id="49451"/>
    <lineage>
        <taxon>Eukaryota</taxon>
        <taxon>Viridiplantae</taxon>
        <taxon>Streptophyta</taxon>
        <taxon>Embryophyta</taxon>
        <taxon>Tracheophyta</taxon>
        <taxon>Spermatophyta</taxon>
        <taxon>Magnoliopsida</taxon>
        <taxon>eudicotyledons</taxon>
        <taxon>Gunneridae</taxon>
        <taxon>Pentapetalae</taxon>
        <taxon>asterids</taxon>
        <taxon>lamiids</taxon>
        <taxon>Solanales</taxon>
        <taxon>Solanaceae</taxon>
        <taxon>Nicotianoideae</taxon>
        <taxon>Nicotianeae</taxon>
        <taxon>Nicotiana</taxon>
    </lineage>
</organism>
<gene>
    <name evidence="1" type="ORF">A4A49_24570</name>
</gene>
<protein>
    <submittedName>
        <fullName evidence="1">Uncharacterized protein</fullName>
    </submittedName>
</protein>
<dbReference type="EMBL" id="MJEQ01000063">
    <property type="protein sequence ID" value="OIT39980.1"/>
    <property type="molecule type" value="Genomic_DNA"/>
</dbReference>
<evidence type="ECO:0000313" key="2">
    <source>
        <dbReference type="Proteomes" id="UP000187609"/>
    </source>
</evidence>
<evidence type="ECO:0000313" key="1">
    <source>
        <dbReference type="EMBL" id="OIT39980.1"/>
    </source>
</evidence>
<dbReference type="STRING" id="49451.A0A314LDZ9"/>
<reference evidence="1" key="1">
    <citation type="submission" date="2016-11" db="EMBL/GenBank/DDBJ databases">
        <title>The genome of Nicotiana attenuata.</title>
        <authorList>
            <person name="Xu S."/>
            <person name="Brockmoeller T."/>
            <person name="Gaquerel E."/>
            <person name="Navarro A."/>
            <person name="Kuhl H."/>
            <person name="Gase K."/>
            <person name="Ling Z."/>
            <person name="Zhou W."/>
            <person name="Kreitzer C."/>
            <person name="Stanke M."/>
            <person name="Tang H."/>
            <person name="Lyons E."/>
            <person name="Pandey P."/>
            <person name="Pandey S.P."/>
            <person name="Timmermann B."/>
            <person name="Baldwin I.T."/>
        </authorList>
    </citation>
    <scope>NUCLEOTIDE SEQUENCE [LARGE SCALE GENOMIC DNA]</scope>
    <source>
        <strain evidence="1">UT</strain>
    </source>
</reference>
<name>A0A314LDZ9_NICAT</name>